<dbReference type="AlphaFoldDB" id="A0AAN8MU50"/>
<keyword evidence="2" id="KW-1185">Reference proteome</keyword>
<gene>
    <name evidence="1" type="ORF">J4Q44_G00107570</name>
</gene>
<reference evidence="1 2" key="1">
    <citation type="submission" date="2021-04" db="EMBL/GenBank/DDBJ databases">
        <authorList>
            <person name="De Guttry C."/>
            <person name="Zahm M."/>
            <person name="Klopp C."/>
            <person name="Cabau C."/>
            <person name="Louis A."/>
            <person name="Berthelot C."/>
            <person name="Parey E."/>
            <person name="Roest Crollius H."/>
            <person name="Montfort J."/>
            <person name="Robinson-Rechavi M."/>
            <person name="Bucao C."/>
            <person name="Bouchez O."/>
            <person name="Gislard M."/>
            <person name="Lluch J."/>
            <person name="Milhes M."/>
            <person name="Lampietro C."/>
            <person name="Lopez Roques C."/>
            <person name="Donnadieu C."/>
            <person name="Braasch I."/>
            <person name="Desvignes T."/>
            <person name="Postlethwait J."/>
            <person name="Bobe J."/>
            <person name="Wedekind C."/>
            <person name="Guiguen Y."/>
        </authorList>
    </citation>
    <scope>NUCLEOTIDE SEQUENCE [LARGE SCALE GENOMIC DNA]</scope>
    <source>
        <strain evidence="1">Cs_M1</strain>
        <tissue evidence="1">Blood</tissue>
    </source>
</reference>
<protein>
    <submittedName>
        <fullName evidence="1">Uncharacterized protein</fullName>
    </submittedName>
</protein>
<comment type="caution">
    <text evidence="1">The sequence shown here is derived from an EMBL/GenBank/DDBJ whole genome shotgun (WGS) entry which is preliminary data.</text>
</comment>
<proteinExistence type="predicted"/>
<sequence length="74" mass="7931">MPPKKAAATEEVTSSSDVPIKYEKVSGKAKSESSKAIAVARKTPLHPPTMVMVKEALKELDSRKGSPHRPFAAT</sequence>
<accession>A0AAN8MU50</accession>
<evidence type="ECO:0000313" key="2">
    <source>
        <dbReference type="Proteomes" id="UP001356427"/>
    </source>
</evidence>
<dbReference type="Proteomes" id="UP001356427">
    <property type="component" value="Unassembled WGS sequence"/>
</dbReference>
<evidence type="ECO:0000313" key="1">
    <source>
        <dbReference type="EMBL" id="KAK6319546.1"/>
    </source>
</evidence>
<dbReference type="EMBL" id="JAGTTL010000008">
    <property type="protein sequence ID" value="KAK6319546.1"/>
    <property type="molecule type" value="Genomic_DNA"/>
</dbReference>
<name>A0AAN8MU50_9TELE</name>
<organism evidence="1 2">
    <name type="scientific">Coregonus suidteri</name>
    <dbReference type="NCBI Taxonomy" id="861788"/>
    <lineage>
        <taxon>Eukaryota</taxon>
        <taxon>Metazoa</taxon>
        <taxon>Chordata</taxon>
        <taxon>Craniata</taxon>
        <taxon>Vertebrata</taxon>
        <taxon>Euteleostomi</taxon>
        <taxon>Actinopterygii</taxon>
        <taxon>Neopterygii</taxon>
        <taxon>Teleostei</taxon>
        <taxon>Protacanthopterygii</taxon>
        <taxon>Salmoniformes</taxon>
        <taxon>Salmonidae</taxon>
        <taxon>Coregoninae</taxon>
        <taxon>Coregonus</taxon>
    </lineage>
</organism>